<dbReference type="InterPro" id="IPR019861">
    <property type="entry name" value="PorP/SprF_Bacteroidetes"/>
</dbReference>
<evidence type="ECO:0000313" key="3">
    <source>
        <dbReference type="EMBL" id="MDX6186199.1"/>
    </source>
</evidence>
<evidence type="ECO:0000313" key="2">
    <source>
        <dbReference type="EMBL" id="MDX6182621.1"/>
    </source>
</evidence>
<feature type="signal peptide" evidence="1">
    <location>
        <begin position="1"/>
        <end position="22"/>
    </location>
</feature>
<gene>
    <name evidence="2" type="ORF">SGQ18_10655</name>
    <name evidence="3" type="ORF">SGQ44_10545</name>
</gene>
<reference evidence="3 5" key="1">
    <citation type="submission" date="2023-11" db="EMBL/GenBank/DDBJ databases">
        <title>Unpublished Manusciprt.</title>
        <authorList>
            <person name="Saticioglu I.B."/>
            <person name="Ay H."/>
            <person name="Ajmi N."/>
            <person name="Altun S."/>
            <person name="Duman M."/>
        </authorList>
    </citation>
    <scope>NUCLEOTIDE SEQUENCE</scope>
    <source>
        <strain evidence="2 5">Fl-33</strain>
        <strain evidence="3">Fl-77</strain>
    </source>
</reference>
<proteinExistence type="predicted"/>
<sequence>MKILKKSKILFLIGLFSVGVNAQQSPLYSQYIYNSSLINPAFMSMDEYSSVNVMYRYQWVGVPGAPKTGVVSFYTPVGGGKTSLGAIVSRDEIGVDSDTKINVLLSQNVRLGDNSFLALGFTTGIGVFKEDNNLLNNVDNDPRFNEPRNFTRGDIGFGINYFSDRFFAGFSIPSFSKIDVSSNDDFKLDSEKVMYFYTGYLFDLSGDLKFRPSVLLKKGNFDIQAEAQANFLIHDFFWIGAGWRQDESILFLTQFQLTPGLKFSYSYDYGQIGKLNRINSGSHEFSLSYRFSNREKIVRPSYF</sequence>
<comment type="caution">
    <text evidence="3">The sequence shown here is derived from an EMBL/GenBank/DDBJ whole genome shotgun (WGS) entry which is preliminary data.</text>
</comment>
<dbReference type="Pfam" id="PF11751">
    <property type="entry name" value="PorP_SprF"/>
    <property type="match status" value="1"/>
</dbReference>
<keyword evidence="5" id="KW-1185">Reference proteome</keyword>
<accession>A0AAJ2SBR2</accession>
<dbReference type="Proteomes" id="UP001270053">
    <property type="component" value="Unassembled WGS sequence"/>
</dbReference>
<evidence type="ECO:0000313" key="4">
    <source>
        <dbReference type="Proteomes" id="UP001270053"/>
    </source>
</evidence>
<evidence type="ECO:0000256" key="1">
    <source>
        <dbReference type="SAM" id="SignalP"/>
    </source>
</evidence>
<name>A0AAJ2SBR2_9FLAO</name>
<keyword evidence="1" id="KW-0732">Signal</keyword>
<dbReference type="EMBL" id="JAWXVG010000004">
    <property type="protein sequence ID" value="MDX6182621.1"/>
    <property type="molecule type" value="Genomic_DNA"/>
</dbReference>
<evidence type="ECO:0000313" key="5">
    <source>
        <dbReference type="Proteomes" id="UP001278738"/>
    </source>
</evidence>
<organism evidence="3 4">
    <name type="scientific">Flavobacterium flavipigmentatum</name>
    <dbReference type="NCBI Taxonomy" id="2893884"/>
    <lineage>
        <taxon>Bacteria</taxon>
        <taxon>Pseudomonadati</taxon>
        <taxon>Bacteroidota</taxon>
        <taxon>Flavobacteriia</taxon>
        <taxon>Flavobacteriales</taxon>
        <taxon>Flavobacteriaceae</taxon>
        <taxon>Flavobacterium</taxon>
    </lineage>
</organism>
<feature type="chain" id="PRO_5042485831" evidence="1">
    <location>
        <begin position="23"/>
        <end position="303"/>
    </location>
</feature>
<dbReference type="EMBL" id="JAWXVH010000004">
    <property type="protein sequence ID" value="MDX6186199.1"/>
    <property type="molecule type" value="Genomic_DNA"/>
</dbReference>
<protein>
    <submittedName>
        <fullName evidence="3">Type IX secretion system membrane protein PorP/SprF</fullName>
    </submittedName>
</protein>
<dbReference type="AlphaFoldDB" id="A0AAJ2SBR2"/>
<dbReference type="Proteomes" id="UP001278738">
    <property type="component" value="Unassembled WGS sequence"/>
</dbReference>
<dbReference type="RefSeq" id="WP_229974457.1">
    <property type="nucleotide sequence ID" value="NZ_CP087133.1"/>
</dbReference>
<dbReference type="NCBIfam" id="TIGR03519">
    <property type="entry name" value="T9SS_PorP_fam"/>
    <property type="match status" value="1"/>
</dbReference>